<keyword evidence="2" id="KW-1185">Reference proteome</keyword>
<protein>
    <submittedName>
        <fullName evidence="1">Uncharacterized protein</fullName>
    </submittedName>
</protein>
<evidence type="ECO:0000313" key="1">
    <source>
        <dbReference type="EMBL" id="KAK7315427.1"/>
    </source>
</evidence>
<dbReference type="EMBL" id="JAYMYQ010000008">
    <property type="protein sequence ID" value="KAK7315427.1"/>
    <property type="molecule type" value="Genomic_DNA"/>
</dbReference>
<evidence type="ECO:0000313" key="2">
    <source>
        <dbReference type="Proteomes" id="UP001367508"/>
    </source>
</evidence>
<dbReference type="AlphaFoldDB" id="A0AAN9KFY3"/>
<organism evidence="1 2">
    <name type="scientific">Canavalia gladiata</name>
    <name type="common">Sword bean</name>
    <name type="synonym">Dolichos gladiatus</name>
    <dbReference type="NCBI Taxonomy" id="3824"/>
    <lineage>
        <taxon>Eukaryota</taxon>
        <taxon>Viridiplantae</taxon>
        <taxon>Streptophyta</taxon>
        <taxon>Embryophyta</taxon>
        <taxon>Tracheophyta</taxon>
        <taxon>Spermatophyta</taxon>
        <taxon>Magnoliopsida</taxon>
        <taxon>eudicotyledons</taxon>
        <taxon>Gunneridae</taxon>
        <taxon>Pentapetalae</taxon>
        <taxon>rosids</taxon>
        <taxon>fabids</taxon>
        <taxon>Fabales</taxon>
        <taxon>Fabaceae</taxon>
        <taxon>Papilionoideae</taxon>
        <taxon>50 kb inversion clade</taxon>
        <taxon>NPAAA clade</taxon>
        <taxon>indigoferoid/millettioid clade</taxon>
        <taxon>Phaseoleae</taxon>
        <taxon>Canavalia</taxon>
    </lineage>
</organism>
<comment type="caution">
    <text evidence="1">The sequence shown here is derived from an EMBL/GenBank/DDBJ whole genome shotgun (WGS) entry which is preliminary data.</text>
</comment>
<gene>
    <name evidence="1" type="ORF">VNO77_33974</name>
</gene>
<proteinExistence type="predicted"/>
<sequence>MRNWRETWPRKKGLSDLGDSLETPARRRRFQAHRRCTCKRYLATNASPLPLQDLSTKDWSRSSNCTAIELFWILIVRSVPLRILLDLLLEKNLHSSLGFFLRKVGSVSFELAKEDSASVRHLSPTLLQVLWWNHSGVLCLLAFTLPGKKAKKEGRLQILFWRGLFSLFLSLREFSKKKGGRNHHRADPNLIKKRRKPPLILHCGIPISREEEFCRNFFQASILLSRLFCVRDTWSAVPGCISELEIITTLPCGWNAYGLTQNQHVKFTSEISDMVGGIQTVLIESAKWTEVLKYYANLEDVFLCLLKRATMVVSELNIFDEAILKDLEKSCKEMIWQIYVMIPKQRK</sequence>
<reference evidence="1 2" key="1">
    <citation type="submission" date="2024-01" db="EMBL/GenBank/DDBJ databases">
        <title>The genomes of 5 underutilized Papilionoideae crops provide insights into root nodulation and disease resistanc.</title>
        <authorList>
            <person name="Jiang F."/>
        </authorList>
    </citation>
    <scope>NUCLEOTIDE SEQUENCE [LARGE SCALE GENOMIC DNA]</scope>
    <source>
        <strain evidence="1">LVBAO_FW01</strain>
        <tissue evidence="1">Leaves</tissue>
    </source>
</reference>
<accession>A0AAN9KFY3</accession>
<dbReference type="Proteomes" id="UP001367508">
    <property type="component" value="Unassembled WGS sequence"/>
</dbReference>
<name>A0AAN9KFY3_CANGL</name>